<dbReference type="Proteomes" id="UP000017836">
    <property type="component" value="Unassembled WGS sequence"/>
</dbReference>
<dbReference type="AlphaFoldDB" id="U5CRE2"/>
<protein>
    <recommendedName>
        <fullName evidence="5">HIT-type domain-containing protein</fullName>
    </recommendedName>
</protein>
<dbReference type="PANTHER" id="PTHR13483">
    <property type="entry name" value="BOX C_D SNORNA PROTEIN 1-RELATED"/>
    <property type="match status" value="1"/>
</dbReference>
<evidence type="ECO:0000256" key="2">
    <source>
        <dbReference type="ARBA" id="ARBA00022771"/>
    </source>
</evidence>
<dbReference type="CDD" id="cd23024">
    <property type="entry name" value="zf-HIT_ZNHIT2-3"/>
    <property type="match status" value="1"/>
</dbReference>
<dbReference type="KEGG" id="atr:18444079"/>
<reference evidence="7" key="1">
    <citation type="journal article" date="2013" name="Science">
        <title>The Amborella genome and the evolution of flowering plants.</title>
        <authorList>
            <consortium name="Amborella Genome Project"/>
        </authorList>
    </citation>
    <scope>NUCLEOTIDE SEQUENCE [LARGE SCALE GENOMIC DNA]</scope>
</reference>
<dbReference type="Gene3D" id="3.30.60.190">
    <property type="match status" value="1"/>
</dbReference>
<accession>U5CRE2</accession>
<dbReference type="Pfam" id="PF04438">
    <property type="entry name" value="zf-HIT"/>
    <property type="match status" value="1"/>
</dbReference>
<keyword evidence="1" id="KW-0479">Metal-binding</keyword>
<dbReference type="OMA" id="CNEAQSK"/>
<keyword evidence="3" id="KW-0862">Zinc</keyword>
<sequence>MGRPSCGVCVEAQSKYKCPTCFMPYCSLACFKNHREVPCTKPDLPEQKPETHLLSARSIRVDEESWVLQKDQFESIASSYEIRNTLKNDELCRIISNINSSTNAEDELDKALRDPAFREFSDKISCILNPGEQSEVIES</sequence>
<evidence type="ECO:0000259" key="5">
    <source>
        <dbReference type="PROSITE" id="PS51083"/>
    </source>
</evidence>
<dbReference type="GO" id="GO:0000463">
    <property type="term" value="P:maturation of LSU-rRNA from tricistronic rRNA transcript (SSU-rRNA, 5.8S rRNA, LSU-rRNA)"/>
    <property type="evidence" value="ECO:0000318"/>
    <property type="project" value="GO_Central"/>
</dbReference>
<dbReference type="EMBL" id="KI392495">
    <property type="protein sequence ID" value="ERN15786.1"/>
    <property type="molecule type" value="Genomic_DNA"/>
</dbReference>
<dbReference type="PANTHER" id="PTHR13483:SF11">
    <property type="entry name" value="ZINC FINGER HIT DOMAIN-CONTAINING PROTEIN 3"/>
    <property type="match status" value="1"/>
</dbReference>
<dbReference type="GO" id="GO:0000492">
    <property type="term" value="P:box C/D snoRNP assembly"/>
    <property type="evidence" value="ECO:0000318"/>
    <property type="project" value="GO_Central"/>
</dbReference>
<dbReference type="SUPFAM" id="SSF144232">
    <property type="entry name" value="HIT/MYND zinc finger-like"/>
    <property type="match status" value="1"/>
</dbReference>
<keyword evidence="7" id="KW-1185">Reference proteome</keyword>
<dbReference type="OrthoDB" id="18412at2759"/>
<name>U5CRE2_AMBTC</name>
<dbReference type="PROSITE" id="PS51083">
    <property type="entry name" value="ZF_HIT"/>
    <property type="match status" value="1"/>
</dbReference>
<dbReference type="GO" id="GO:0008270">
    <property type="term" value="F:zinc ion binding"/>
    <property type="evidence" value="ECO:0007669"/>
    <property type="project" value="UniProtKB-UniRule"/>
</dbReference>
<dbReference type="GO" id="GO:0070761">
    <property type="term" value="C:pre-snoRNP complex"/>
    <property type="evidence" value="ECO:0000318"/>
    <property type="project" value="GO_Central"/>
</dbReference>
<keyword evidence="2 4" id="KW-0863">Zinc-finger</keyword>
<dbReference type="Gramene" id="ERN15786">
    <property type="protein sequence ID" value="ERN15786"/>
    <property type="gene ID" value="AMTR_s00039p00115710"/>
</dbReference>
<gene>
    <name evidence="6" type="ORF">AMTR_s00039p00115710</name>
</gene>
<evidence type="ECO:0000256" key="3">
    <source>
        <dbReference type="ARBA" id="ARBA00022833"/>
    </source>
</evidence>
<evidence type="ECO:0000256" key="4">
    <source>
        <dbReference type="PROSITE-ProRule" id="PRU00453"/>
    </source>
</evidence>
<dbReference type="InterPro" id="IPR051639">
    <property type="entry name" value="BCD1"/>
</dbReference>
<dbReference type="STRING" id="13333.U5CRE2"/>
<evidence type="ECO:0000313" key="6">
    <source>
        <dbReference type="EMBL" id="ERN15786.1"/>
    </source>
</evidence>
<dbReference type="GO" id="GO:0005634">
    <property type="term" value="C:nucleus"/>
    <property type="evidence" value="ECO:0000318"/>
    <property type="project" value="GO_Central"/>
</dbReference>
<evidence type="ECO:0000256" key="1">
    <source>
        <dbReference type="ARBA" id="ARBA00022723"/>
    </source>
</evidence>
<dbReference type="eggNOG" id="KOG2857">
    <property type="taxonomic scope" value="Eukaryota"/>
</dbReference>
<proteinExistence type="predicted"/>
<organism evidence="6 7">
    <name type="scientific">Amborella trichopoda</name>
    <dbReference type="NCBI Taxonomy" id="13333"/>
    <lineage>
        <taxon>Eukaryota</taxon>
        <taxon>Viridiplantae</taxon>
        <taxon>Streptophyta</taxon>
        <taxon>Embryophyta</taxon>
        <taxon>Tracheophyta</taxon>
        <taxon>Spermatophyta</taxon>
        <taxon>Magnoliopsida</taxon>
        <taxon>Amborellales</taxon>
        <taxon>Amborellaceae</taxon>
        <taxon>Amborella</taxon>
    </lineage>
</organism>
<dbReference type="HOGENOM" id="CLU_117355_1_0_1"/>
<feature type="domain" description="HIT-type" evidence="5">
    <location>
        <begin position="6"/>
        <end position="39"/>
    </location>
</feature>
<evidence type="ECO:0000313" key="7">
    <source>
        <dbReference type="Proteomes" id="UP000017836"/>
    </source>
</evidence>
<dbReference type="InterPro" id="IPR007529">
    <property type="entry name" value="Znf_HIT"/>
</dbReference>